<feature type="non-terminal residue" evidence="1">
    <location>
        <position position="116"/>
    </location>
</feature>
<organism evidence="1 2">
    <name type="scientific">Spiromyces aspiralis</name>
    <dbReference type="NCBI Taxonomy" id="68401"/>
    <lineage>
        <taxon>Eukaryota</taxon>
        <taxon>Fungi</taxon>
        <taxon>Fungi incertae sedis</taxon>
        <taxon>Zoopagomycota</taxon>
        <taxon>Kickxellomycotina</taxon>
        <taxon>Kickxellomycetes</taxon>
        <taxon>Kickxellales</taxon>
        <taxon>Kickxellaceae</taxon>
        <taxon>Spiromyces</taxon>
    </lineage>
</organism>
<dbReference type="Proteomes" id="UP001145114">
    <property type="component" value="Unassembled WGS sequence"/>
</dbReference>
<keyword evidence="2" id="KW-1185">Reference proteome</keyword>
<evidence type="ECO:0000313" key="2">
    <source>
        <dbReference type="Proteomes" id="UP001145114"/>
    </source>
</evidence>
<comment type="caution">
    <text evidence="1">The sequence shown here is derived from an EMBL/GenBank/DDBJ whole genome shotgun (WGS) entry which is preliminary data.</text>
</comment>
<sequence length="116" mass="13143">PATAAIQTPTPIVNLKVKSPKQRKVAVEDSEPVLNVMEKEINPQTNRQRKKHLKKEKKRASKQQQVAARMMGSDGEDDEAMIDEEYDFGEFYPKPGQNQQQQGLTETADQEDSDDD</sequence>
<dbReference type="EMBL" id="JAMZIH010008689">
    <property type="protein sequence ID" value="KAJ1671569.1"/>
    <property type="molecule type" value="Genomic_DNA"/>
</dbReference>
<feature type="non-terminal residue" evidence="1">
    <location>
        <position position="1"/>
    </location>
</feature>
<reference evidence="1" key="1">
    <citation type="submission" date="2022-06" db="EMBL/GenBank/DDBJ databases">
        <title>Phylogenomic reconstructions and comparative analyses of Kickxellomycotina fungi.</title>
        <authorList>
            <person name="Reynolds N.K."/>
            <person name="Stajich J.E."/>
            <person name="Barry K."/>
            <person name="Grigoriev I.V."/>
            <person name="Crous P."/>
            <person name="Smith M.E."/>
        </authorList>
    </citation>
    <scope>NUCLEOTIDE SEQUENCE</scope>
    <source>
        <strain evidence="1">RSA 2271</strain>
    </source>
</reference>
<name>A0ACC1H9F2_9FUNG</name>
<gene>
    <name evidence="1" type="ORF">EV182_007559</name>
</gene>
<evidence type="ECO:0000313" key="1">
    <source>
        <dbReference type="EMBL" id="KAJ1671569.1"/>
    </source>
</evidence>
<accession>A0ACC1H9F2</accession>
<protein>
    <submittedName>
        <fullName evidence="1">Uncharacterized protein</fullName>
    </submittedName>
</protein>
<proteinExistence type="predicted"/>